<keyword evidence="3" id="KW-1185">Reference proteome</keyword>
<dbReference type="EMBL" id="MU863910">
    <property type="protein sequence ID" value="KAK4201171.1"/>
    <property type="molecule type" value="Genomic_DNA"/>
</dbReference>
<evidence type="ECO:0000256" key="1">
    <source>
        <dbReference type="SAM" id="SignalP"/>
    </source>
</evidence>
<reference evidence="2" key="2">
    <citation type="submission" date="2023-05" db="EMBL/GenBank/DDBJ databases">
        <authorList>
            <consortium name="Lawrence Berkeley National Laboratory"/>
            <person name="Steindorff A."/>
            <person name="Hensen N."/>
            <person name="Bonometti L."/>
            <person name="Westerberg I."/>
            <person name="Brannstrom I.O."/>
            <person name="Guillou S."/>
            <person name="Cros-Aarteil S."/>
            <person name="Calhoun S."/>
            <person name="Haridas S."/>
            <person name="Kuo A."/>
            <person name="Mondo S."/>
            <person name="Pangilinan J."/>
            <person name="Riley R."/>
            <person name="Labutti K."/>
            <person name="Andreopoulos B."/>
            <person name="Lipzen A."/>
            <person name="Chen C."/>
            <person name="Yanf M."/>
            <person name="Daum C."/>
            <person name="Ng V."/>
            <person name="Clum A."/>
            <person name="Ohm R."/>
            <person name="Martin F."/>
            <person name="Silar P."/>
            <person name="Natvig D."/>
            <person name="Lalanne C."/>
            <person name="Gautier V."/>
            <person name="Ament-Velasquez S.L."/>
            <person name="Kruys A."/>
            <person name="Hutchinson M.I."/>
            <person name="Powell A.J."/>
            <person name="Barry K."/>
            <person name="Miller A.N."/>
            <person name="Grigoriev I.V."/>
            <person name="Debuchy R."/>
            <person name="Gladieux P."/>
            <person name="Thoren M.H."/>
            <person name="Johannesson H."/>
        </authorList>
    </citation>
    <scope>NUCLEOTIDE SEQUENCE</scope>
    <source>
        <strain evidence="2">CBS 315.58</strain>
    </source>
</reference>
<name>A0AAN7AU33_9PEZI</name>
<organism evidence="2 3">
    <name type="scientific">Triangularia verruculosa</name>
    <dbReference type="NCBI Taxonomy" id="2587418"/>
    <lineage>
        <taxon>Eukaryota</taxon>
        <taxon>Fungi</taxon>
        <taxon>Dikarya</taxon>
        <taxon>Ascomycota</taxon>
        <taxon>Pezizomycotina</taxon>
        <taxon>Sordariomycetes</taxon>
        <taxon>Sordariomycetidae</taxon>
        <taxon>Sordariales</taxon>
        <taxon>Podosporaceae</taxon>
        <taxon>Triangularia</taxon>
    </lineage>
</organism>
<dbReference type="AlphaFoldDB" id="A0AAN7AU33"/>
<dbReference type="Proteomes" id="UP001303160">
    <property type="component" value="Unassembled WGS sequence"/>
</dbReference>
<feature type="chain" id="PRO_5042816930" evidence="1">
    <location>
        <begin position="19"/>
        <end position="122"/>
    </location>
</feature>
<feature type="signal peptide" evidence="1">
    <location>
        <begin position="1"/>
        <end position="18"/>
    </location>
</feature>
<evidence type="ECO:0000313" key="2">
    <source>
        <dbReference type="EMBL" id="KAK4201171.1"/>
    </source>
</evidence>
<protein>
    <submittedName>
        <fullName evidence="2">Uncharacterized protein</fullName>
    </submittedName>
</protein>
<reference evidence="2" key="1">
    <citation type="journal article" date="2023" name="Mol. Phylogenet. Evol.">
        <title>Genome-scale phylogeny and comparative genomics of the fungal order Sordariales.</title>
        <authorList>
            <person name="Hensen N."/>
            <person name="Bonometti L."/>
            <person name="Westerberg I."/>
            <person name="Brannstrom I.O."/>
            <person name="Guillou S."/>
            <person name="Cros-Aarteil S."/>
            <person name="Calhoun S."/>
            <person name="Haridas S."/>
            <person name="Kuo A."/>
            <person name="Mondo S."/>
            <person name="Pangilinan J."/>
            <person name="Riley R."/>
            <person name="LaButti K."/>
            <person name="Andreopoulos B."/>
            <person name="Lipzen A."/>
            <person name="Chen C."/>
            <person name="Yan M."/>
            <person name="Daum C."/>
            <person name="Ng V."/>
            <person name="Clum A."/>
            <person name="Steindorff A."/>
            <person name="Ohm R.A."/>
            <person name="Martin F."/>
            <person name="Silar P."/>
            <person name="Natvig D.O."/>
            <person name="Lalanne C."/>
            <person name="Gautier V."/>
            <person name="Ament-Velasquez S.L."/>
            <person name="Kruys A."/>
            <person name="Hutchinson M.I."/>
            <person name="Powell A.J."/>
            <person name="Barry K."/>
            <person name="Miller A.N."/>
            <person name="Grigoriev I.V."/>
            <person name="Debuchy R."/>
            <person name="Gladieux P."/>
            <person name="Hiltunen Thoren M."/>
            <person name="Johannesson H."/>
        </authorList>
    </citation>
    <scope>NUCLEOTIDE SEQUENCE</scope>
    <source>
        <strain evidence="2">CBS 315.58</strain>
    </source>
</reference>
<comment type="caution">
    <text evidence="2">The sequence shown here is derived from an EMBL/GenBank/DDBJ whole genome shotgun (WGS) entry which is preliminary data.</text>
</comment>
<proteinExistence type="predicted"/>
<evidence type="ECO:0000313" key="3">
    <source>
        <dbReference type="Proteomes" id="UP001303160"/>
    </source>
</evidence>
<sequence>MKLFSFLISTLLFALAASQVCTFDDCRNRIVNYQTATGRAFCFTFLTPPVNLVTRTSRFTALATRTSTSIQSTRTVTTTATGVTTVVRRQILPTSVAAAISSACSNSAARISSACSCYLNGQ</sequence>
<keyword evidence="1" id="KW-0732">Signal</keyword>
<gene>
    <name evidence="2" type="ORF">QBC40DRAFT_253343</name>
</gene>
<accession>A0AAN7AU33</accession>